<gene>
    <name evidence="2" type="ORF">FHR23_002869</name>
</gene>
<proteinExistence type="predicted"/>
<sequence>MRKPEADGRGSVDVFVQIILDRTRMDCVRRFEEAVLRRNDVLECLLLSSDMNYWLRLRLACLTDFETIRADLLADLPGVQDMMASFVICDVLRRRDTPT</sequence>
<feature type="domain" description="Transcription regulator AsnC/Lrp ligand binding" evidence="1">
    <location>
        <begin position="24"/>
        <end position="88"/>
    </location>
</feature>
<dbReference type="AlphaFoldDB" id="A0A840Z1Y9"/>
<dbReference type="InterPro" id="IPR011008">
    <property type="entry name" value="Dimeric_a/b-barrel"/>
</dbReference>
<dbReference type="InterPro" id="IPR019887">
    <property type="entry name" value="Tscrpt_reg_AsnC/Lrp_C"/>
</dbReference>
<protein>
    <submittedName>
        <fullName evidence="2">DNA-binding Lrp family transcriptional regulator</fullName>
    </submittedName>
</protein>
<name>A0A840Z1Y9_9SPHN</name>
<dbReference type="RefSeq" id="WP_184005259.1">
    <property type="nucleotide sequence ID" value="NZ_BAABIF010000006.1"/>
</dbReference>
<dbReference type="SUPFAM" id="SSF54909">
    <property type="entry name" value="Dimeric alpha+beta barrel"/>
    <property type="match status" value="1"/>
</dbReference>
<dbReference type="Proteomes" id="UP000554342">
    <property type="component" value="Unassembled WGS sequence"/>
</dbReference>
<evidence type="ECO:0000313" key="2">
    <source>
        <dbReference type="EMBL" id="MBB5719913.1"/>
    </source>
</evidence>
<keyword evidence="2" id="KW-0238">DNA-binding</keyword>
<evidence type="ECO:0000313" key="3">
    <source>
        <dbReference type="Proteomes" id="UP000554342"/>
    </source>
</evidence>
<keyword evidence="3" id="KW-1185">Reference proteome</keyword>
<reference evidence="2 3" key="1">
    <citation type="submission" date="2020-08" db="EMBL/GenBank/DDBJ databases">
        <title>Genomic Encyclopedia of Type Strains, Phase IV (KMG-IV): sequencing the most valuable type-strain genomes for metagenomic binning, comparative biology and taxonomic classification.</title>
        <authorList>
            <person name="Goeker M."/>
        </authorList>
    </citation>
    <scope>NUCLEOTIDE SEQUENCE [LARGE SCALE GENOMIC DNA]</scope>
    <source>
        <strain evidence="2 3">DSM 27203</strain>
    </source>
</reference>
<evidence type="ECO:0000259" key="1">
    <source>
        <dbReference type="Pfam" id="PF01037"/>
    </source>
</evidence>
<organism evidence="2 3">
    <name type="scientific">Stakelama sediminis</name>
    <dbReference type="NCBI Taxonomy" id="463200"/>
    <lineage>
        <taxon>Bacteria</taxon>
        <taxon>Pseudomonadati</taxon>
        <taxon>Pseudomonadota</taxon>
        <taxon>Alphaproteobacteria</taxon>
        <taxon>Sphingomonadales</taxon>
        <taxon>Sphingomonadaceae</taxon>
        <taxon>Stakelama</taxon>
    </lineage>
</organism>
<comment type="caution">
    <text evidence="2">The sequence shown here is derived from an EMBL/GenBank/DDBJ whole genome shotgun (WGS) entry which is preliminary data.</text>
</comment>
<accession>A0A840Z1Y9</accession>
<dbReference type="EMBL" id="JACIJI010000006">
    <property type="protein sequence ID" value="MBB5719913.1"/>
    <property type="molecule type" value="Genomic_DNA"/>
</dbReference>
<dbReference type="Pfam" id="PF01037">
    <property type="entry name" value="AsnC_trans_reg"/>
    <property type="match status" value="1"/>
</dbReference>
<dbReference type="GO" id="GO:0003677">
    <property type="term" value="F:DNA binding"/>
    <property type="evidence" value="ECO:0007669"/>
    <property type="project" value="UniProtKB-KW"/>
</dbReference>
<dbReference type="Gene3D" id="3.30.70.920">
    <property type="match status" value="1"/>
</dbReference>